<dbReference type="PROSITE" id="PS00108">
    <property type="entry name" value="PROTEIN_KINASE_ST"/>
    <property type="match status" value="1"/>
</dbReference>
<dbReference type="SUPFAM" id="SSF56112">
    <property type="entry name" value="Protein kinase-like (PK-like)"/>
    <property type="match status" value="1"/>
</dbReference>
<keyword evidence="5" id="KW-0808">Transferase</keyword>
<evidence type="ECO:0000313" key="7">
    <source>
        <dbReference type="EMBL" id="KAA6379150.1"/>
    </source>
</evidence>
<evidence type="ECO:0000256" key="2">
    <source>
        <dbReference type="ARBA" id="ARBA00022741"/>
    </source>
</evidence>
<sequence>MTLSNPTSAVVPFKAGDVIKDRYTLIRQIGAGTYGAIFAALYRSSTVARLVAIKLEKDMQKYSLQFNEVAVMKAMAGSSHYAKFYQCGTHEGFKFAIKTLEELHRVGFVHRDVKPDNFVIGNTRETAGIIFLIDFGLCKRLPIQNGQIVKPSQPGNFRGTLRYASVNAHRKRELGRHDDLISLLYMMVEYYTGRLPWSNTNDPV</sequence>
<protein>
    <recommendedName>
        <fullName evidence="1">non-specific serine/threonine protein kinase</fullName>
        <ecNumber evidence="1">2.7.11.1</ecNumber>
    </recommendedName>
</protein>
<name>A0A5J4V9R5_9EUKA</name>
<evidence type="ECO:0000256" key="3">
    <source>
        <dbReference type="ARBA" id="ARBA00022840"/>
    </source>
</evidence>
<dbReference type="InterPro" id="IPR000719">
    <property type="entry name" value="Prot_kinase_dom"/>
</dbReference>
<evidence type="ECO:0000256" key="1">
    <source>
        <dbReference type="ARBA" id="ARBA00012513"/>
    </source>
</evidence>
<dbReference type="InterPro" id="IPR011009">
    <property type="entry name" value="Kinase-like_dom_sf"/>
</dbReference>
<dbReference type="InterPro" id="IPR008271">
    <property type="entry name" value="Ser/Thr_kinase_AS"/>
</dbReference>
<feature type="binding site" evidence="4">
    <location>
        <position position="54"/>
    </location>
    <ligand>
        <name>ATP</name>
        <dbReference type="ChEBI" id="CHEBI:30616"/>
    </ligand>
</feature>
<organism evidence="7 8">
    <name type="scientific">Streblomastix strix</name>
    <dbReference type="NCBI Taxonomy" id="222440"/>
    <lineage>
        <taxon>Eukaryota</taxon>
        <taxon>Metamonada</taxon>
        <taxon>Preaxostyla</taxon>
        <taxon>Oxymonadida</taxon>
        <taxon>Streblomastigidae</taxon>
        <taxon>Streblomastix</taxon>
    </lineage>
</organism>
<dbReference type="GO" id="GO:0004674">
    <property type="term" value="F:protein serine/threonine kinase activity"/>
    <property type="evidence" value="ECO:0007669"/>
    <property type="project" value="UniProtKB-KW"/>
</dbReference>
<keyword evidence="5" id="KW-0723">Serine/threonine-protein kinase</keyword>
<accession>A0A5J4V9R5</accession>
<dbReference type="PANTHER" id="PTHR11909">
    <property type="entry name" value="CASEIN KINASE-RELATED"/>
    <property type="match status" value="1"/>
</dbReference>
<proteinExistence type="inferred from homology"/>
<dbReference type="OrthoDB" id="5979581at2759"/>
<dbReference type="PROSITE" id="PS50011">
    <property type="entry name" value="PROTEIN_KINASE_DOM"/>
    <property type="match status" value="1"/>
</dbReference>
<evidence type="ECO:0000256" key="5">
    <source>
        <dbReference type="RuleBase" id="RU000304"/>
    </source>
</evidence>
<dbReference type="AlphaFoldDB" id="A0A5J4V9R5"/>
<dbReference type="Gene3D" id="3.30.200.20">
    <property type="entry name" value="Phosphorylase Kinase, domain 1"/>
    <property type="match status" value="1"/>
</dbReference>
<dbReference type="EMBL" id="SNRW01008676">
    <property type="protein sequence ID" value="KAA6379150.1"/>
    <property type="molecule type" value="Genomic_DNA"/>
</dbReference>
<dbReference type="Pfam" id="PF00069">
    <property type="entry name" value="Pkinase"/>
    <property type="match status" value="1"/>
</dbReference>
<dbReference type="GO" id="GO:0005524">
    <property type="term" value="F:ATP binding"/>
    <property type="evidence" value="ECO:0007669"/>
    <property type="project" value="UniProtKB-UniRule"/>
</dbReference>
<reference evidence="7 8" key="1">
    <citation type="submission" date="2019-03" db="EMBL/GenBank/DDBJ databases">
        <title>Single cell metagenomics reveals metabolic interactions within the superorganism composed of flagellate Streblomastix strix and complex community of Bacteroidetes bacteria on its surface.</title>
        <authorList>
            <person name="Treitli S.C."/>
            <person name="Kolisko M."/>
            <person name="Husnik F."/>
            <person name="Keeling P."/>
            <person name="Hampl V."/>
        </authorList>
    </citation>
    <scope>NUCLEOTIDE SEQUENCE [LARGE SCALE GENOMIC DNA]</scope>
    <source>
        <strain evidence="7">ST1C</strain>
    </source>
</reference>
<dbReference type="PROSITE" id="PS00107">
    <property type="entry name" value="PROTEIN_KINASE_ATP"/>
    <property type="match status" value="1"/>
</dbReference>
<comment type="similarity">
    <text evidence="5">Belongs to the protein kinase superfamily.</text>
</comment>
<keyword evidence="3 4" id="KW-0067">ATP-binding</keyword>
<gene>
    <name evidence="7" type="ORF">EZS28_025323</name>
</gene>
<evidence type="ECO:0000256" key="4">
    <source>
        <dbReference type="PROSITE-ProRule" id="PRU10141"/>
    </source>
</evidence>
<keyword evidence="5" id="KW-0418">Kinase</keyword>
<feature type="domain" description="Protein kinase" evidence="6">
    <location>
        <begin position="1"/>
        <end position="204"/>
    </location>
</feature>
<dbReference type="EC" id="2.7.11.1" evidence="1"/>
<dbReference type="SMART" id="SM00220">
    <property type="entry name" value="S_TKc"/>
    <property type="match status" value="1"/>
</dbReference>
<evidence type="ECO:0000313" key="8">
    <source>
        <dbReference type="Proteomes" id="UP000324800"/>
    </source>
</evidence>
<keyword evidence="2 4" id="KW-0547">Nucleotide-binding</keyword>
<dbReference type="Gene3D" id="1.10.510.10">
    <property type="entry name" value="Transferase(Phosphotransferase) domain 1"/>
    <property type="match status" value="1"/>
</dbReference>
<dbReference type="InterPro" id="IPR017441">
    <property type="entry name" value="Protein_kinase_ATP_BS"/>
</dbReference>
<comment type="caution">
    <text evidence="7">The sequence shown here is derived from an EMBL/GenBank/DDBJ whole genome shotgun (WGS) entry which is preliminary data.</text>
</comment>
<dbReference type="InterPro" id="IPR050235">
    <property type="entry name" value="CK1_Ser-Thr_kinase"/>
</dbReference>
<evidence type="ECO:0000259" key="6">
    <source>
        <dbReference type="PROSITE" id="PS50011"/>
    </source>
</evidence>
<dbReference type="Proteomes" id="UP000324800">
    <property type="component" value="Unassembled WGS sequence"/>
</dbReference>